<dbReference type="InterPro" id="IPR050951">
    <property type="entry name" value="Retrovirus_Pol_polyprotein"/>
</dbReference>
<evidence type="ECO:0000256" key="8">
    <source>
        <dbReference type="ARBA" id="ARBA00022801"/>
    </source>
</evidence>
<dbReference type="Gene3D" id="3.30.420.10">
    <property type="entry name" value="Ribonuclease H-like superfamily/Ribonuclease H"/>
    <property type="match status" value="1"/>
</dbReference>
<dbReference type="GO" id="GO:0004519">
    <property type="term" value="F:endonuclease activity"/>
    <property type="evidence" value="ECO:0007669"/>
    <property type="project" value="UniProtKB-KW"/>
</dbReference>
<keyword evidence="12" id="KW-0239">DNA-directed DNA polymerase</keyword>
<organism evidence="17">
    <name type="scientific">Tanacetum cinerariifolium</name>
    <name type="common">Dalmatian daisy</name>
    <name type="synonym">Chrysanthemum cinerariifolium</name>
    <dbReference type="NCBI Taxonomy" id="118510"/>
    <lineage>
        <taxon>Eukaryota</taxon>
        <taxon>Viridiplantae</taxon>
        <taxon>Streptophyta</taxon>
        <taxon>Embryophyta</taxon>
        <taxon>Tracheophyta</taxon>
        <taxon>Spermatophyta</taxon>
        <taxon>Magnoliopsida</taxon>
        <taxon>eudicotyledons</taxon>
        <taxon>Gunneridae</taxon>
        <taxon>Pentapetalae</taxon>
        <taxon>asterids</taxon>
        <taxon>campanulids</taxon>
        <taxon>Asterales</taxon>
        <taxon>Asteraceae</taxon>
        <taxon>Asteroideae</taxon>
        <taxon>Anthemideae</taxon>
        <taxon>Anthemidinae</taxon>
        <taxon>Tanacetum</taxon>
    </lineage>
</organism>
<dbReference type="InterPro" id="IPR021109">
    <property type="entry name" value="Peptidase_aspartic_dom_sf"/>
</dbReference>
<proteinExistence type="predicted"/>
<dbReference type="Gene3D" id="1.10.340.70">
    <property type="match status" value="1"/>
</dbReference>
<keyword evidence="11 17" id="KW-0695">RNA-directed DNA polymerase</keyword>
<dbReference type="InterPro" id="IPR041588">
    <property type="entry name" value="Integrase_H2C2"/>
</dbReference>
<dbReference type="CDD" id="cd09274">
    <property type="entry name" value="RNase_HI_RT_Ty3"/>
    <property type="match status" value="1"/>
</dbReference>
<dbReference type="GO" id="GO:0003677">
    <property type="term" value="F:DNA binding"/>
    <property type="evidence" value="ECO:0007669"/>
    <property type="project" value="UniProtKB-KW"/>
</dbReference>
<dbReference type="PANTHER" id="PTHR37984:SF5">
    <property type="entry name" value="PROTEIN NYNRIN-LIKE"/>
    <property type="match status" value="1"/>
</dbReference>
<dbReference type="Pfam" id="PF17917">
    <property type="entry name" value="RT_RNaseH"/>
    <property type="match status" value="1"/>
</dbReference>
<dbReference type="FunFam" id="3.10.10.10:FF:000002">
    <property type="entry name" value="Retrovirus-related Pol polyprotein from transposon 17.6-like protein"/>
    <property type="match status" value="1"/>
</dbReference>
<dbReference type="InterPro" id="IPR043502">
    <property type="entry name" value="DNA/RNA_pol_sf"/>
</dbReference>
<dbReference type="GO" id="GO:0003964">
    <property type="term" value="F:RNA-directed DNA polymerase activity"/>
    <property type="evidence" value="ECO:0007669"/>
    <property type="project" value="UniProtKB-KW"/>
</dbReference>
<dbReference type="SUPFAM" id="SSF56672">
    <property type="entry name" value="DNA/RNA polymerases"/>
    <property type="match status" value="1"/>
</dbReference>
<evidence type="ECO:0000256" key="13">
    <source>
        <dbReference type="ARBA" id="ARBA00023125"/>
    </source>
</evidence>
<evidence type="ECO:0000256" key="14">
    <source>
        <dbReference type="ARBA" id="ARBA00023172"/>
    </source>
</evidence>
<evidence type="ECO:0000256" key="11">
    <source>
        <dbReference type="ARBA" id="ARBA00022918"/>
    </source>
</evidence>
<feature type="compositionally biased region" description="Polar residues" evidence="15">
    <location>
        <begin position="1"/>
        <end position="22"/>
    </location>
</feature>
<dbReference type="EMBL" id="BKCJ010002989">
    <property type="protein sequence ID" value="GEU52265.1"/>
    <property type="molecule type" value="Genomic_DNA"/>
</dbReference>
<name>A0A6L2KW77_TANCI</name>
<dbReference type="Pfam" id="PF24626">
    <property type="entry name" value="SH3_Tf2-1"/>
    <property type="match status" value="1"/>
</dbReference>
<feature type="region of interest" description="Disordered" evidence="15">
    <location>
        <begin position="1"/>
        <end position="30"/>
    </location>
</feature>
<keyword evidence="1" id="KW-0645">Protease</keyword>
<protein>
    <submittedName>
        <fullName evidence="17">Putative reverse transcriptase domain-containing protein</fullName>
    </submittedName>
</protein>
<dbReference type="GO" id="GO:0006310">
    <property type="term" value="P:DNA recombination"/>
    <property type="evidence" value="ECO:0007669"/>
    <property type="project" value="UniProtKB-KW"/>
</dbReference>
<keyword evidence="13" id="KW-0238">DNA-binding</keyword>
<dbReference type="Pfam" id="PF08284">
    <property type="entry name" value="RVP_2"/>
    <property type="match status" value="1"/>
</dbReference>
<dbReference type="Pfam" id="PF17921">
    <property type="entry name" value="Integrase_H2C2"/>
    <property type="match status" value="1"/>
</dbReference>
<dbReference type="InterPro" id="IPR005162">
    <property type="entry name" value="Retrotrans_gag_dom"/>
</dbReference>
<evidence type="ECO:0000256" key="15">
    <source>
        <dbReference type="SAM" id="MobiDB-lite"/>
    </source>
</evidence>
<feature type="region of interest" description="Disordered" evidence="15">
    <location>
        <begin position="74"/>
        <end position="167"/>
    </location>
</feature>
<accession>A0A6L2KW77</accession>
<dbReference type="GO" id="GO:0015074">
    <property type="term" value="P:DNA integration"/>
    <property type="evidence" value="ECO:0007669"/>
    <property type="project" value="UniProtKB-KW"/>
</dbReference>
<dbReference type="InterPro" id="IPR001584">
    <property type="entry name" value="Integrase_cat-core"/>
</dbReference>
<evidence type="ECO:0000256" key="9">
    <source>
        <dbReference type="ARBA" id="ARBA00022842"/>
    </source>
</evidence>
<evidence type="ECO:0000313" key="17">
    <source>
        <dbReference type="EMBL" id="GEU52265.1"/>
    </source>
</evidence>
<keyword evidence="14" id="KW-0233">DNA recombination</keyword>
<feature type="compositionally biased region" description="Basic and acidic residues" evidence="15">
    <location>
        <begin position="133"/>
        <end position="145"/>
    </location>
</feature>
<dbReference type="InterPro" id="IPR012337">
    <property type="entry name" value="RNaseH-like_sf"/>
</dbReference>
<dbReference type="Gene3D" id="2.40.70.10">
    <property type="entry name" value="Acid Proteases"/>
    <property type="match status" value="1"/>
</dbReference>
<dbReference type="AlphaFoldDB" id="A0A6L2KW77"/>
<keyword evidence="8" id="KW-0378">Hydrolase</keyword>
<reference evidence="17" key="1">
    <citation type="journal article" date="2019" name="Sci. Rep.">
        <title>Draft genome of Tanacetum cinerariifolium, the natural source of mosquito coil.</title>
        <authorList>
            <person name="Yamashiro T."/>
            <person name="Shiraishi A."/>
            <person name="Satake H."/>
            <person name="Nakayama K."/>
        </authorList>
    </citation>
    <scope>NUCLEOTIDE SEQUENCE</scope>
</reference>
<evidence type="ECO:0000256" key="7">
    <source>
        <dbReference type="ARBA" id="ARBA00022759"/>
    </source>
</evidence>
<evidence type="ECO:0000256" key="3">
    <source>
        <dbReference type="ARBA" id="ARBA00022695"/>
    </source>
</evidence>
<dbReference type="CDD" id="cd00303">
    <property type="entry name" value="retropepsin_like"/>
    <property type="match status" value="1"/>
</dbReference>
<feature type="domain" description="Integrase catalytic" evidence="16">
    <location>
        <begin position="951"/>
        <end position="1060"/>
    </location>
</feature>
<feature type="compositionally biased region" description="Acidic residues" evidence="15">
    <location>
        <begin position="84"/>
        <end position="101"/>
    </location>
</feature>
<dbReference type="GO" id="GO:0006508">
    <property type="term" value="P:proteolysis"/>
    <property type="evidence" value="ECO:0007669"/>
    <property type="project" value="UniProtKB-KW"/>
</dbReference>
<dbReference type="Gene3D" id="3.10.10.10">
    <property type="entry name" value="HIV Type 1 Reverse Transcriptase, subunit A, domain 1"/>
    <property type="match status" value="1"/>
</dbReference>
<dbReference type="PANTHER" id="PTHR37984">
    <property type="entry name" value="PROTEIN CBG26694"/>
    <property type="match status" value="1"/>
</dbReference>
<dbReference type="GO" id="GO:0046872">
    <property type="term" value="F:metal ion binding"/>
    <property type="evidence" value="ECO:0007669"/>
    <property type="project" value="UniProtKB-KW"/>
</dbReference>
<gene>
    <name evidence="17" type="ORF">Tci_024243</name>
</gene>
<feature type="compositionally biased region" description="Acidic residues" evidence="15">
    <location>
        <begin position="110"/>
        <end position="132"/>
    </location>
</feature>
<keyword evidence="3" id="KW-0548">Nucleotidyltransferase</keyword>
<keyword evidence="2" id="KW-0808">Transferase</keyword>
<keyword evidence="7" id="KW-0255">Endonuclease</keyword>
<evidence type="ECO:0000256" key="10">
    <source>
        <dbReference type="ARBA" id="ARBA00022908"/>
    </source>
</evidence>
<keyword evidence="5" id="KW-0479">Metal-binding</keyword>
<dbReference type="PROSITE" id="PS50994">
    <property type="entry name" value="INTEGRASE"/>
    <property type="match status" value="1"/>
</dbReference>
<dbReference type="GO" id="GO:0004190">
    <property type="term" value="F:aspartic-type endopeptidase activity"/>
    <property type="evidence" value="ECO:0007669"/>
    <property type="project" value="UniProtKB-KW"/>
</dbReference>
<sequence>MPSDNAQSAVTYTSISSDSNGPSWGIPLMNADEFPDMNPYEEVAQQGQVYPLSPAYVLDPIELDEHMSVHVPKLKHPKYHAPSDDDIQVEDDDEDPEEDPKEDPIKEHEPEDDDEDPEEDPNEEHEPEDEDAKEPSEDSKESKSFEEDETALTPSPPRHREAPLGYRATMIRMRDDIPEEDIPHRRRFVLIALLPGCDVEESSTAAARVPRDQYDFVDTVEAGQGKRVSISVYNFMMLSDRIDIRLEIDVVRGQRTAYETELQERQSVKDLAVTQMTRIHALEARARTDTVEDANRTEGVVGLSQWLKKMESVFNISGCAIENQVKFATCTLLGAALTWWNGHVRTLGYDAAYAMTCGTLKKKLTDKYCPKGEIKKLEIKLWNLRVKGNDVTAYTQRFQELALMYTKFLVDEIGKVDKYISRLPDNIHGNGMSARPKTLDETIELANDLMDQKLRTYAETQISRWEIIGVNAIVRGCTLNFMNHPFNIDLMLVPLGSFDVIIGMDWLTKYHGVIICDEKIEAKDKSEGKRLEDVPIVRDFPEVFPEDLLGIPPARQVEFQIDLVPCAAPVARAPYRPAPSEIKELAEQLKELSDKGFIRPNSSPWGAPVLFVKKKDGSFRMCIDYRELNKLTVKNRYHQLRVRKEDISKIAFRMRYGHYEFQVMPFGLTNAPTKLRSATILTLPKGSENFIVCCDASHKGLGAVLMKNEKVIAYDSRQLKIHEKNYTTYDLELGAMVFALNMWIHYLYGTRCIVFTDHKSLQHTIDQKELNMRQQRWLELLSDYDCDIRYHPGKANIIADALSRKERFRPLRVRALVITMGLNLPKKILEAQTEALKPKNLSAEDVGGMLRKHLPKEKLEPRADGTLCLNNKSWVPYFGDLRTLIMHESHKSKYSIHSGSDKMYQDLKRLYWWPNMKANISTYVSKCLTCSKVKAEHKKPSGLENDPMEKLTKLYMKEVVTRHGMPVSIISDRDGRFTSLFWQTLHKALGTPLDMSTTYHPKTNNQSKRTIQTFEDMLRACVTYFGKSWDIHLPLIEFSYNNSYHTSIKAAPFEALYGWKCRSPVCWAEVRDAQLTSPEIVHETTEKIIQIKSRIQAARDQQKSYADLKCKPMDFQVGDRVMLKVLSKVGDVAYRLELPQQLSRVHNTYHVSNLKKCLSDELLVIPLDELRIDDKLHFVEEQVKIMDREIKQLKRSRNPIIRVIWNSKRGPEFTWEREDQFKQKLHACLQERNGDEVLDAEAGACWDFKSS</sequence>
<evidence type="ECO:0000256" key="4">
    <source>
        <dbReference type="ARBA" id="ARBA00022722"/>
    </source>
</evidence>
<dbReference type="InterPro" id="IPR056924">
    <property type="entry name" value="SH3_Tf2-1"/>
</dbReference>
<keyword evidence="9" id="KW-0460">Magnesium</keyword>
<comment type="caution">
    <text evidence="17">The sequence shown here is derived from an EMBL/GenBank/DDBJ whole genome shotgun (WGS) entry which is preliminary data.</text>
</comment>
<dbReference type="GO" id="GO:0003887">
    <property type="term" value="F:DNA-directed DNA polymerase activity"/>
    <property type="evidence" value="ECO:0007669"/>
    <property type="project" value="UniProtKB-KW"/>
</dbReference>
<evidence type="ECO:0000256" key="1">
    <source>
        <dbReference type="ARBA" id="ARBA00022670"/>
    </source>
</evidence>
<evidence type="ECO:0000259" key="16">
    <source>
        <dbReference type="PROSITE" id="PS50994"/>
    </source>
</evidence>
<keyword evidence="6" id="KW-0064">Aspartyl protease</keyword>
<evidence type="ECO:0000256" key="6">
    <source>
        <dbReference type="ARBA" id="ARBA00022750"/>
    </source>
</evidence>
<evidence type="ECO:0000256" key="5">
    <source>
        <dbReference type="ARBA" id="ARBA00022723"/>
    </source>
</evidence>
<dbReference type="SUPFAM" id="SSF53098">
    <property type="entry name" value="Ribonuclease H-like"/>
    <property type="match status" value="1"/>
</dbReference>
<dbReference type="Pfam" id="PF03732">
    <property type="entry name" value="Retrotrans_gag"/>
    <property type="match status" value="1"/>
</dbReference>
<keyword evidence="4" id="KW-0540">Nuclease</keyword>
<keyword evidence="10" id="KW-0229">DNA integration</keyword>
<evidence type="ECO:0000256" key="12">
    <source>
        <dbReference type="ARBA" id="ARBA00022932"/>
    </source>
</evidence>
<dbReference type="InterPro" id="IPR036397">
    <property type="entry name" value="RNaseH_sf"/>
</dbReference>
<dbReference type="InterPro" id="IPR041373">
    <property type="entry name" value="RT_RNaseH"/>
</dbReference>
<dbReference type="CDD" id="cd01647">
    <property type="entry name" value="RT_LTR"/>
    <property type="match status" value="1"/>
</dbReference>
<evidence type="ECO:0000256" key="2">
    <source>
        <dbReference type="ARBA" id="ARBA00022679"/>
    </source>
</evidence>